<dbReference type="Gene3D" id="1.20.58.530">
    <property type="match status" value="2"/>
</dbReference>
<dbReference type="SUPFAM" id="SSF52540">
    <property type="entry name" value="P-loop containing nucleoside triphosphate hydrolases"/>
    <property type="match status" value="1"/>
</dbReference>
<dbReference type="InterPro" id="IPR001452">
    <property type="entry name" value="SH3_domain"/>
</dbReference>
<dbReference type="CDD" id="cd01378">
    <property type="entry name" value="MYSc_Myo1"/>
    <property type="match status" value="1"/>
</dbReference>
<feature type="compositionally biased region" description="Polar residues" evidence="24">
    <location>
        <begin position="924"/>
        <end position="933"/>
    </location>
</feature>
<comment type="similarity">
    <text evidence="4 23">Belongs to the TRAFAC class myosin-kinesin ATPase superfamily. Myosin family.</text>
</comment>
<feature type="compositionally biased region" description="Basic and acidic residues" evidence="24">
    <location>
        <begin position="1045"/>
        <end position="1055"/>
    </location>
</feature>
<evidence type="ECO:0000256" key="18">
    <source>
        <dbReference type="ARBA" id="ARBA00023203"/>
    </source>
</evidence>
<feature type="transmembrane region" description="Helical" evidence="25">
    <location>
        <begin position="1278"/>
        <end position="1297"/>
    </location>
</feature>
<evidence type="ECO:0000256" key="25">
    <source>
        <dbReference type="SAM" id="Phobius"/>
    </source>
</evidence>
<dbReference type="InterPro" id="IPR027417">
    <property type="entry name" value="P-loop_NTPase"/>
</dbReference>
<comment type="catalytic activity">
    <reaction evidence="19">
        <text>N-(9Z-octadecenoyl)-sphing-4-enine + H2O = sphing-4-enine + (9Z)-octadecenoate</text>
        <dbReference type="Rhea" id="RHEA:41299"/>
        <dbReference type="ChEBI" id="CHEBI:15377"/>
        <dbReference type="ChEBI" id="CHEBI:30823"/>
        <dbReference type="ChEBI" id="CHEBI:57756"/>
        <dbReference type="ChEBI" id="CHEBI:77996"/>
    </reaction>
    <physiologicalReaction direction="left-to-right" evidence="19">
        <dbReference type="Rhea" id="RHEA:41300"/>
    </physiologicalReaction>
</comment>
<dbReference type="InterPro" id="IPR010926">
    <property type="entry name" value="Myosin_TH1"/>
</dbReference>
<feature type="domain" description="Myosin motor" evidence="26">
    <location>
        <begin position="546"/>
        <end position="671"/>
    </location>
</feature>
<dbReference type="GO" id="GO:0006672">
    <property type="term" value="P:ceramide metabolic process"/>
    <property type="evidence" value="ECO:0007669"/>
    <property type="project" value="InterPro"/>
</dbReference>
<feature type="region of interest" description="Actin-binding" evidence="23">
    <location>
        <begin position="548"/>
        <end position="570"/>
    </location>
</feature>
<feature type="transmembrane region" description="Helical" evidence="25">
    <location>
        <begin position="1188"/>
        <end position="1205"/>
    </location>
</feature>
<evidence type="ECO:0000256" key="12">
    <source>
        <dbReference type="ARBA" id="ARBA00022860"/>
    </source>
</evidence>
<evidence type="ECO:0000256" key="1">
    <source>
        <dbReference type="ARBA" id="ARBA00004141"/>
    </source>
</evidence>
<accession>A0A8X8BS79</accession>
<dbReference type="Proteomes" id="UP000886611">
    <property type="component" value="Unassembled WGS sequence"/>
</dbReference>
<evidence type="ECO:0000256" key="15">
    <source>
        <dbReference type="ARBA" id="ARBA00023123"/>
    </source>
</evidence>
<comment type="pathway">
    <text evidence="2">Lipid metabolism; sphingolipid metabolism.</text>
</comment>
<evidence type="ECO:0000256" key="23">
    <source>
        <dbReference type="PROSITE-ProRule" id="PRU00782"/>
    </source>
</evidence>
<keyword evidence="22" id="KW-0479">Metal-binding</keyword>
<dbReference type="GO" id="GO:0016459">
    <property type="term" value="C:myosin complex"/>
    <property type="evidence" value="ECO:0007669"/>
    <property type="project" value="UniProtKB-KW"/>
</dbReference>
<keyword evidence="14 25" id="KW-1133">Transmembrane helix</keyword>
<dbReference type="GO" id="GO:0000146">
    <property type="term" value="F:microfilament motor activity"/>
    <property type="evidence" value="ECO:0007669"/>
    <property type="project" value="TreeGrafter"/>
</dbReference>
<dbReference type="CDD" id="cd23767">
    <property type="entry name" value="IQCD"/>
    <property type="match status" value="1"/>
</dbReference>
<dbReference type="GO" id="GO:0046872">
    <property type="term" value="F:metal ion binding"/>
    <property type="evidence" value="ECO:0007669"/>
    <property type="project" value="UniProtKB-KW"/>
</dbReference>
<feature type="binding site" evidence="22">
    <location>
        <position position="1148"/>
    </location>
    <ligand>
        <name>Zn(2+)</name>
        <dbReference type="ChEBI" id="CHEBI:29105"/>
        <note>catalytic</note>
    </ligand>
</feature>
<comment type="cofactor">
    <cofactor evidence="22">
        <name>Zn(2+)</name>
        <dbReference type="ChEBI" id="CHEBI:29105"/>
    </cofactor>
</comment>
<feature type="transmembrane region" description="Helical" evidence="25">
    <location>
        <begin position="1211"/>
        <end position="1227"/>
    </location>
</feature>
<evidence type="ECO:0000256" key="4">
    <source>
        <dbReference type="ARBA" id="ARBA00008314"/>
    </source>
</evidence>
<feature type="domain" description="Myosin motor" evidence="26">
    <location>
        <begin position="85"/>
        <end position="545"/>
    </location>
</feature>
<comment type="caution">
    <text evidence="28">The sequence shown here is derived from an EMBL/GenBank/DDBJ whole genome shotgun (WGS) entry which is preliminary data.</text>
</comment>
<dbReference type="PANTHER" id="PTHR13140">
    <property type="entry name" value="MYOSIN"/>
    <property type="match status" value="1"/>
</dbReference>
<keyword evidence="13" id="KW-0443">Lipid metabolism</keyword>
<dbReference type="Gene3D" id="1.20.5.4820">
    <property type="match status" value="1"/>
</dbReference>
<dbReference type="GO" id="GO:0005737">
    <property type="term" value="C:cytoplasm"/>
    <property type="evidence" value="ECO:0007669"/>
    <property type="project" value="TreeGrafter"/>
</dbReference>
<sequence>MAAPMQGCRGRLVANGQGPHSRCLQLCPFSVVSRGTNSGAYHYVDIMWGSKSSFVSHTMKAGPARSQRALVTQHHGFLDSFPPQTYIGSVLISVNPFKQMPYFTDREVELYQGAAQYENPPHIYALTDNMYRNMMIDSENQCVIISGESGAGKTVAAKYIMGYISKVSGGGQKVQHVKDIILQSNPLLEAFGNAKTVRNNNSSRFGKYFEIQFSRGGEPDGGKISNFLLEKSRVVNQNENERNFHIFYQLLEGATKEQMETLGIMTPDYYFYLNQSGTYKVDGTVDSKDFQETMEAMQVIGISPTEQRYTLQIVAGILHLGNISFIEVGNYAQVESLDLLAFPAYLLGIDQNRLNEKLTSRKMDIKGVGKSESIDVTLNREQACYTRDALSKALYARLFDFLVEAINKAMQKPYEEYSIGVLDIYGFEIFKKNGFEQFCINFVNEKLQQIFIELTLKAEQEEYVQEGIKWTPIEYFNNKVVCDLIENKLNPPGIMSVLDDVCATMHAKGEGADGTLLQKLQAAVGTHEHFNSWNSGFVVHHYAGKKQANDLVNTLMKCTPHYIRCIKPNETKRSKDWEESRVKHQVEYLGLRENIRVRRAGFAYRRIFNKFLLRYAILTPETWPYWHGDARQGVQHLLRSVNMDADQFQMGRSKVFIKNPESLFLLEEMRERKFDTFARTIQKAWRKYIARRKYEQMREEASDILYNWKERRRNSINRNFVGDYLGMEDKPELRQFLTKRERIEFADSVNKFDRRFKSIKRDLILTPKGIYLIGREKVKKGPEKGQIKEVLKRKLEISAIQSVSLSTRQDDFFVIHEAQYDSLLESTFKTEFLSLLCKRFEEQTRSKLHLSFSDRIEFKVKKEGWGGGGSRVVVFGRGQGEAAQLKIGGKTLTVTIGDGLPKTSTSYQNGAARFPQKGPRGNEQAYSSPQKQNRPPVGMLPKQGAASKARHTPAASNNLDFLSVPDQGVAGMQRKKSISQHRPPPASQPKPQPRVQGPRCRALYQYVGQDTDELSFNVNDVIDILNEGHEPHLGLHGQHKVKPAARKDSPERHSTEGVQSSSPVTGSRPCLTNRERQDSKDLDLHPFAEILGAPHTTVSDWGVSSASFFIFAPIMMYLLHPYAKQRTHAVHLVWLMMMIVGVFSAYYHMTLSYMGQLLDELSILWVLAIGYTLWFPRHRFPFFIKDRCTFAGLVFITATLSTVFSFAKPTVNAYALNSITLHILYVLSQEMKSCTDPQIQRLAFTTVAWWALAISCWLSDRLLCGFWRRINFCYLHSFWHILISVASAHGCTLFAYFDAQYEIPFAKPEVHYWPGDNWKVALPYLSVNYKARLQKQC</sequence>
<dbReference type="GO" id="GO:0051015">
    <property type="term" value="F:actin filament binding"/>
    <property type="evidence" value="ECO:0007669"/>
    <property type="project" value="TreeGrafter"/>
</dbReference>
<evidence type="ECO:0000313" key="28">
    <source>
        <dbReference type="EMBL" id="KAG2464592.1"/>
    </source>
</evidence>
<feature type="transmembrane region" description="Helical" evidence="25">
    <location>
        <begin position="1101"/>
        <end position="1119"/>
    </location>
</feature>
<dbReference type="InterPro" id="IPR001609">
    <property type="entry name" value="Myosin_head_motor_dom-like"/>
</dbReference>
<evidence type="ECO:0000256" key="2">
    <source>
        <dbReference type="ARBA" id="ARBA00004760"/>
    </source>
</evidence>
<evidence type="ECO:0000256" key="9">
    <source>
        <dbReference type="ARBA" id="ARBA00022741"/>
    </source>
</evidence>
<feature type="transmembrane region" description="Helical" evidence="25">
    <location>
        <begin position="1161"/>
        <end position="1176"/>
    </location>
</feature>
<organism evidence="28 29">
    <name type="scientific">Polypterus senegalus</name>
    <name type="common">Senegal bichir</name>
    <dbReference type="NCBI Taxonomy" id="55291"/>
    <lineage>
        <taxon>Eukaryota</taxon>
        <taxon>Metazoa</taxon>
        <taxon>Chordata</taxon>
        <taxon>Craniata</taxon>
        <taxon>Vertebrata</taxon>
        <taxon>Euteleostomi</taxon>
        <taxon>Actinopterygii</taxon>
        <taxon>Polypteriformes</taxon>
        <taxon>Polypteridae</taxon>
        <taxon>Polypterus</taxon>
    </lineage>
</organism>
<name>A0A8X8BS79_POLSE</name>
<evidence type="ECO:0000256" key="20">
    <source>
        <dbReference type="ARBA" id="ARBA00048323"/>
    </source>
</evidence>
<feature type="transmembrane region" description="Helical" evidence="25">
    <location>
        <begin position="1131"/>
        <end position="1149"/>
    </location>
</feature>
<dbReference type="InterPro" id="IPR036028">
    <property type="entry name" value="SH3-like_dom_sf"/>
</dbReference>
<dbReference type="FunFam" id="1.20.58.530:FF:000007">
    <property type="entry name" value="Myosin IE"/>
    <property type="match status" value="1"/>
</dbReference>
<dbReference type="SMART" id="SM00242">
    <property type="entry name" value="MYSc"/>
    <property type="match status" value="1"/>
</dbReference>
<evidence type="ECO:0000256" key="11">
    <source>
        <dbReference type="ARBA" id="ARBA00022840"/>
    </source>
</evidence>
<keyword evidence="10" id="KW-0378">Hydrolase</keyword>
<dbReference type="PROSITE" id="PS50096">
    <property type="entry name" value="IQ"/>
    <property type="match status" value="1"/>
</dbReference>
<dbReference type="FunFam" id="1.10.10.820:FF:000001">
    <property type="entry name" value="Myosin heavy chain"/>
    <property type="match status" value="1"/>
</dbReference>
<keyword evidence="7" id="KW-0728">SH3 domain</keyword>
<dbReference type="Pfam" id="PF06017">
    <property type="entry name" value="Myosin_TH1"/>
    <property type="match status" value="1"/>
</dbReference>
<evidence type="ECO:0000256" key="24">
    <source>
        <dbReference type="SAM" id="MobiDB-lite"/>
    </source>
</evidence>
<dbReference type="InterPro" id="IPR036961">
    <property type="entry name" value="Kinesin_motor_dom_sf"/>
</dbReference>
<feature type="binding site" evidence="23">
    <location>
        <begin position="147"/>
        <end position="154"/>
    </location>
    <ligand>
        <name>ATP</name>
        <dbReference type="ChEBI" id="CHEBI:30616"/>
    </ligand>
</feature>
<dbReference type="GO" id="GO:0017040">
    <property type="term" value="F:N-acylsphingosine amidohydrolase activity"/>
    <property type="evidence" value="ECO:0007669"/>
    <property type="project" value="UniProtKB-EC"/>
</dbReference>
<comment type="subcellular location">
    <subcellularLocation>
        <location evidence="1">Membrane</location>
        <topology evidence="1">Multi-pass membrane protein</topology>
    </subcellularLocation>
</comment>
<feature type="transmembrane region" description="Helical" evidence="25">
    <location>
        <begin position="1239"/>
        <end position="1258"/>
    </location>
</feature>
<keyword evidence="29" id="KW-1185">Reference proteome</keyword>
<dbReference type="GO" id="GO:0007015">
    <property type="term" value="P:actin filament organization"/>
    <property type="evidence" value="ECO:0007669"/>
    <property type="project" value="TreeGrafter"/>
</dbReference>
<dbReference type="FunFam" id="1.20.5.4820:FF:000004">
    <property type="entry name" value="Myosin IE"/>
    <property type="match status" value="1"/>
</dbReference>
<evidence type="ECO:0000256" key="22">
    <source>
        <dbReference type="PIRSR" id="PIRSR608901-2"/>
    </source>
</evidence>
<gene>
    <name evidence="28" type="primary">Myo1f</name>
    <name evidence="28" type="ORF">GTO96_0003483</name>
</gene>
<evidence type="ECO:0000256" key="14">
    <source>
        <dbReference type="ARBA" id="ARBA00022989"/>
    </source>
</evidence>
<protein>
    <recommendedName>
        <fullName evidence="6">ceramidase</fullName>
        <ecNumber evidence="6">3.5.1.23</ecNumber>
    </recommendedName>
</protein>
<feature type="compositionally biased region" description="Polar residues" evidence="24">
    <location>
        <begin position="1056"/>
        <end position="1065"/>
    </location>
</feature>
<evidence type="ECO:0000259" key="27">
    <source>
        <dbReference type="PROSITE" id="PS51757"/>
    </source>
</evidence>
<dbReference type="PANTHER" id="PTHR13140:SF663">
    <property type="entry name" value="UNCONVENTIONAL MYOSIN-IF"/>
    <property type="match status" value="1"/>
</dbReference>
<feature type="domain" description="TH1" evidence="27">
    <location>
        <begin position="709"/>
        <end position="898"/>
    </location>
</feature>
<dbReference type="SUPFAM" id="SSF50044">
    <property type="entry name" value="SH3-domain"/>
    <property type="match status" value="1"/>
</dbReference>
<dbReference type="EMBL" id="JAATIS010003638">
    <property type="protein sequence ID" value="KAG2464592.1"/>
    <property type="molecule type" value="Genomic_DNA"/>
</dbReference>
<dbReference type="Pfam" id="PF00063">
    <property type="entry name" value="Myosin_head"/>
    <property type="match status" value="1"/>
</dbReference>
<feature type="binding site" evidence="22">
    <location>
        <position position="1276"/>
    </location>
    <ligand>
        <name>Zn(2+)</name>
        <dbReference type="ChEBI" id="CHEBI:29105"/>
        <note>catalytic</note>
    </ligand>
</feature>
<dbReference type="Gene3D" id="1.10.10.820">
    <property type="match status" value="1"/>
</dbReference>
<keyword evidence="13" id="KW-0746">Sphingolipid metabolism</keyword>
<feature type="non-terminal residue" evidence="28">
    <location>
        <position position="1337"/>
    </location>
</feature>
<reference evidence="28 29" key="1">
    <citation type="journal article" date="2021" name="Cell">
        <title>Tracing the genetic footprints of vertebrate landing in non-teleost ray-finned fishes.</title>
        <authorList>
            <person name="Bi X."/>
            <person name="Wang K."/>
            <person name="Yang L."/>
            <person name="Pan H."/>
            <person name="Jiang H."/>
            <person name="Wei Q."/>
            <person name="Fang M."/>
            <person name="Yu H."/>
            <person name="Zhu C."/>
            <person name="Cai Y."/>
            <person name="He Y."/>
            <person name="Gan X."/>
            <person name="Zeng H."/>
            <person name="Yu D."/>
            <person name="Zhu Y."/>
            <person name="Jiang H."/>
            <person name="Qiu Q."/>
            <person name="Yang H."/>
            <person name="Zhang Y.E."/>
            <person name="Wang W."/>
            <person name="Zhu M."/>
            <person name="He S."/>
            <person name="Zhang G."/>
        </authorList>
    </citation>
    <scope>NUCLEOTIDE SEQUENCE [LARGE SCALE GENOMIC DNA]</scope>
    <source>
        <strain evidence="28">Bchr_013</strain>
    </source>
</reference>
<comment type="similarity">
    <text evidence="5">Belongs to the alkaline ceramidase family.</text>
</comment>
<comment type="pathway">
    <text evidence="3">Sphingolipid metabolism.</text>
</comment>
<proteinExistence type="inferred from homology"/>
<evidence type="ECO:0000256" key="5">
    <source>
        <dbReference type="ARBA" id="ARBA00009780"/>
    </source>
</evidence>
<evidence type="ECO:0000256" key="7">
    <source>
        <dbReference type="ARBA" id="ARBA00022443"/>
    </source>
</evidence>
<evidence type="ECO:0000256" key="13">
    <source>
        <dbReference type="ARBA" id="ARBA00022919"/>
    </source>
</evidence>
<evidence type="ECO:0000256" key="19">
    <source>
        <dbReference type="ARBA" id="ARBA00047401"/>
    </source>
</evidence>
<dbReference type="GO" id="GO:0005886">
    <property type="term" value="C:plasma membrane"/>
    <property type="evidence" value="ECO:0007669"/>
    <property type="project" value="TreeGrafter"/>
</dbReference>
<dbReference type="InterPro" id="IPR036072">
    <property type="entry name" value="MYSc_Myo1"/>
</dbReference>
<dbReference type="Pfam" id="PF00018">
    <property type="entry name" value="SH3_1"/>
    <property type="match status" value="1"/>
</dbReference>
<feature type="region of interest" description="Disordered" evidence="24">
    <location>
        <begin position="1030"/>
        <end position="1076"/>
    </location>
</feature>
<keyword evidence="8 25" id="KW-0812">Transmembrane</keyword>
<dbReference type="Gene3D" id="1.20.120.720">
    <property type="entry name" value="Myosin VI head, motor domain, U50 subdomain"/>
    <property type="match status" value="1"/>
</dbReference>
<evidence type="ECO:0000313" key="29">
    <source>
        <dbReference type="Proteomes" id="UP000886611"/>
    </source>
</evidence>
<dbReference type="PROSITE" id="PS51456">
    <property type="entry name" value="MYOSIN_MOTOR"/>
    <property type="match status" value="2"/>
</dbReference>
<evidence type="ECO:0000256" key="8">
    <source>
        <dbReference type="ARBA" id="ARBA00022692"/>
    </source>
</evidence>
<feature type="region of interest" description="Disordered" evidence="24">
    <location>
        <begin position="899"/>
        <end position="998"/>
    </location>
</feature>
<dbReference type="FunFam" id="1.20.120.720:FF:000010">
    <property type="entry name" value="Unconventional myosin-Ie"/>
    <property type="match status" value="1"/>
</dbReference>
<keyword evidence="16 25" id="KW-0472">Membrane</keyword>
<comment type="caution">
    <text evidence="23">Lacks conserved residue(s) required for the propagation of feature annotation.</text>
</comment>
<evidence type="ECO:0000256" key="21">
    <source>
        <dbReference type="ARBA" id="ARBA00049511"/>
    </source>
</evidence>
<dbReference type="Pfam" id="PF05875">
    <property type="entry name" value="Ceramidase"/>
    <property type="match status" value="1"/>
</dbReference>
<dbReference type="GO" id="GO:0046512">
    <property type="term" value="P:sphingosine biosynthetic process"/>
    <property type="evidence" value="ECO:0007669"/>
    <property type="project" value="UniProtKB-ARBA"/>
</dbReference>
<dbReference type="InterPro" id="IPR008901">
    <property type="entry name" value="ACER"/>
</dbReference>
<dbReference type="GO" id="GO:0005524">
    <property type="term" value="F:ATP binding"/>
    <property type="evidence" value="ECO:0007669"/>
    <property type="project" value="UniProtKB-UniRule"/>
</dbReference>
<dbReference type="GO" id="GO:0006897">
    <property type="term" value="P:endocytosis"/>
    <property type="evidence" value="ECO:0007669"/>
    <property type="project" value="TreeGrafter"/>
</dbReference>
<keyword evidence="18 23" id="KW-0009">Actin-binding</keyword>
<feature type="non-terminal residue" evidence="28">
    <location>
        <position position="1"/>
    </location>
</feature>
<evidence type="ECO:0000256" key="17">
    <source>
        <dbReference type="ARBA" id="ARBA00023175"/>
    </source>
</evidence>
<keyword evidence="22" id="KW-0862">Zinc</keyword>
<dbReference type="GO" id="GO:0005902">
    <property type="term" value="C:microvillus"/>
    <property type="evidence" value="ECO:0007669"/>
    <property type="project" value="TreeGrafter"/>
</dbReference>
<dbReference type="Gene3D" id="3.40.850.10">
    <property type="entry name" value="Kinesin motor domain"/>
    <property type="match status" value="2"/>
</dbReference>
<dbReference type="EC" id="3.5.1.23" evidence="6"/>
<evidence type="ECO:0000256" key="3">
    <source>
        <dbReference type="ARBA" id="ARBA00004991"/>
    </source>
</evidence>
<evidence type="ECO:0000259" key="26">
    <source>
        <dbReference type="PROSITE" id="PS51456"/>
    </source>
</evidence>
<evidence type="ECO:0000256" key="16">
    <source>
        <dbReference type="ARBA" id="ARBA00023136"/>
    </source>
</evidence>
<keyword evidence="15 23" id="KW-0518">Myosin</keyword>
<keyword evidence="12" id="KW-0112">Calmodulin-binding</keyword>
<feature type="binding site" evidence="22">
    <location>
        <position position="1280"/>
    </location>
    <ligand>
        <name>Zn(2+)</name>
        <dbReference type="ChEBI" id="CHEBI:29105"/>
        <note>catalytic</note>
    </ligand>
</feature>
<evidence type="ECO:0000256" key="10">
    <source>
        <dbReference type="ARBA" id="ARBA00022801"/>
    </source>
</evidence>
<comment type="catalytic activity">
    <reaction evidence="20">
        <text>an N-acylsphing-4-enine + H2O = sphing-4-enine + a fatty acid</text>
        <dbReference type="Rhea" id="RHEA:20856"/>
        <dbReference type="ChEBI" id="CHEBI:15377"/>
        <dbReference type="ChEBI" id="CHEBI:28868"/>
        <dbReference type="ChEBI" id="CHEBI:52639"/>
        <dbReference type="ChEBI" id="CHEBI:57756"/>
        <dbReference type="EC" id="3.5.1.23"/>
    </reaction>
    <physiologicalReaction direction="left-to-right" evidence="20">
        <dbReference type="Rhea" id="RHEA:20857"/>
    </physiologicalReaction>
</comment>
<dbReference type="PROSITE" id="PS51757">
    <property type="entry name" value="TH1"/>
    <property type="match status" value="1"/>
</dbReference>
<evidence type="ECO:0000256" key="6">
    <source>
        <dbReference type="ARBA" id="ARBA00011891"/>
    </source>
</evidence>
<comment type="catalytic activity">
    <reaction evidence="21">
        <text>an N-acylsphinganine + H2O = sphinganine + a fatty acid</text>
        <dbReference type="Rhea" id="RHEA:33551"/>
        <dbReference type="ChEBI" id="CHEBI:15377"/>
        <dbReference type="ChEBI" id="CHEBI:28868"/>
        <dbReference type="ChEBI" id="CHEBI:31488"/>
        <dbReference type="ChEBI" id="CHEBI:57817"/>
    </reaction>
    <physiologicalReaction direction="left-to-right" evidence="21">
        <dbReference type="Rhea" id="RHEA:33552"/>
    </physiologicalReaction>
</comment>
<feature type="compositionally biased region" description="Pro residues" evidence="24">
    <location>
        <begin position="982"/>
        <end position="992"/>
    </location>
</feature>
<dbReference type="PRINTS" id="PR00193">
    <property type="entry name" value="MYOSINHEAVY"/>
</dbReference>
<keyword evidence="11 23" id="KW-0067">ATP-binding</keyword>
<dbReference type="GO" id="GO:0005516">
    <property type="term" value="F:calmodulin binding"/>
    <property type="evidence" value="ECO:0007669"/>
    <property type="project" value="UniProtKB-KW"/>
</dbReference>
<keyword evidence="17 23" id="KW-0505">Motor protein</keyword>
<keyword evidence="9 23" id="KW-0547">Nucleotide-binding</keyword>
<dbReference type="Gene3D" id="2.30.30.40">
    <property type="entry name" value="SH3 Domains"/>
    <property type="match status" value="1"/>
</dbReference>